<keyword evidence="2" id="KW-1185">Reference proteome</keyword>
<gene>
    <name evidence="1" type="ORF">AWR27_17100</name>
</gene>
<dbReference type="Proteomes" id="UP000187941">
    <property type="component" value="Chromosome"/>
</dbReference>
<dbReference type="PROSITE" id="PS51257">
    <property type="entry name" value="PROKAR_LIPOPROTEIN"/>
    <property type="match status" value="1"/>
</dbReference>
<proteinExistence type="predicted"/>
<sequence length="153" mass="16549">MYIMKFRSNRFLPALGSVILLLTGCTAPDPTPSAAVSASLFLGGYVGIVAVERGTGSQITQQTYAGVSVLITQRSHPDSVSVLLYQRDLTLPSPLAGYPAPNRLRLRPSTPKLDKTALQGEATRRADSLFMTVSQRDGAEERTYRIKAALLQP</sequence>
<name>A0A1P9WZX1_9BACT</name>
<evidence type="ECO:0000313" key="2">
    <source>
        <dbReference type="Proteomes" id="UP000187941"/>
    </source>
</evidence>
<dbReference type="EMBL" id="CP014263">
    <property type="protein sequence ID" value="AQG80885.1"/>
    <property type="molecule type" value="Genomic_DNA"/>
</dbReference>
<protein>
    <recommendedName>
        <fullName evidence="3">Lipoprotein</fullName>
    </recommendedName>
</protein>
<evidence type="ECO:0000313" key="1">
    <source>
        <dbReference type="EMBL" id="AQG80885.1"/>
    </source>
</evidence>
<dbReference type="KEGG" id="smon:AWR27_17100"/>
<dbReference type="AlphaFoldDB" id="A0A1P9WZX1"/>
<evidence type="ECO:0008006" key="3">
    <source>
        <dbReference type="Google" id="ProtNLM"/>
    </source>
</evidence>
<organism evidence="1 2">
    <name type="scientific">Spirosoma montaniterrae</name>
    <dbReference type="NCBI Taxonomy" id="1178516"/>
    <lineage>
        <taxon>Bacteria</taxon>
        <taxon>Pseudomonadati</taxon>
        <taxon>Bacteroidota</taxon>
        <taxon>Cytophagia</taxon>
        <taxon>Cytophagales</taxon>
        <taxon>Cytophagaceae</taxon>
        <taxon>Spirosoma</taxon>
    </lineage>
</organism>
<reference evidence="1 2" key="1">
    <citation type="submission" date="2016-01" db="EMBL/GenBank/DDBJ databases">
        <authorList>
            <person name="Oliw E.H."/>
        </authorList>
    </citation>
    <scope>NUCLEOTIDE SEQUENCE [LARGE SCALE GENOMIC DNA]</scope>
    <source>
        <strain evidence="1 2">DY10</strain>
    </source>
</reference>
<accession>A0A1P9WZX1</accession>